<keyword evidence="2" id="KW-1185">Reference proteome</keyword>
<name>A0A852ZWN0_9ACTN</name>
<dbReference type="Proteomes" id="UP000567795">
    <property type="component" value="Unassembled WGS sequence"/>
</dbReference>
<dbReference type="RefSeq" id="WP_179814363.1">
    <property type="nucleotide sequence ID" value="NZ_JACBZD010000001.1"/>
</dbReference>
<sequence length="162" mass="17184">MMVTSGHRPVSTRSADDGLLTGLRAFATIRHGRAMLAITHPGNGATRGQVIQRMRALGAGLGICPGTRMIPTRRCYFGPSASTLATADGTVWGMEPALPPEWRRVAREQGGASLGVVTTMISGRWPGHEDLDGALWLDARLGRLMVGWCPVVSPAGTGPWRG</sequence>
<protein>
    <submittedName>
        <fullName evidence="1">Uncharacterized protein</fullName>
    </submittedName>
</protein>
<accession>A0A852ZWN0</accession>
<comment type="caution">
    <text evidence="1">The sequence shown here is derived from an EMBL/GenBank/DDBJ whole genome shotgun (WGS) entry which is preliminary data.</text>
</comment>
<organism evidence="1 2">
    <name type="scientific">Allostreptomyces psammosilenae</name>
    <dbReference type="NCBI Taxonomy" id="1892865"/>
    <lineage>
        <taxon>Bacteria</taxon>
        <taxon>Bacillati</taxon>
        <taxon>Actinomycetota</taxon>
        <taxon>Actinomycetes</taxon>
        <taxon>Kitasatosporales</taxon>
        <taxon>Streptomycetaceae</taxon>
        <taxon>Allostreptomyces</taxon>
    </lineage>
</organism>
<dbReference type="AlphaFoldDB" id="A0A852ZWN0"/>
<proteinExistence type="predicted"/>
<gene>
    <name evidence="1" type="ORF">FHU37_002603</name>
</gene>
<evidence type="ECO:0000313" key="1">
    <source>
        <dbReference type="EMBL" id="NYI05660.1"/>
    </source>
</evidence>
<evidence type="ECO:0000313" key="2">
    <source>
        <dbReference type="Proteomes" id="UP000567795"/>
    </source>
</evidence>
<dbReference type="EMBL" id="JACBZD010000001">
    <property type="protein sequence ID" value="NYI05660.1"/>
    <property type="molecule type" value="Genomic_DNA"/>
</dbReference>
<reference evidence="1 2" key="1">
    <citation type="submission" date="2020-07" db="EMBL/GenBank/DDBJ databases">
        <title>Sequencing the genomes of 1000 actinobacteria strains.</title>
        <authorList>
            <person name="Klenk H.-P."/>
        </authorList>
    </citation>
    <scope>NUCLEOTIDE SEQUENCE [LARGE SCALE GENOMIC DNA]</scope>
    <source>
        <strain evidence="1 2">DSM 42178</strain>
    </source>
</reference>